<evidence type="ECO:0000256" key="1">
    <source>
        <dbReference type="ARBA" id="ARBA00002832"/>
    </source>
</evidence>
<evidence type="ECO:0000256" key="6">
    <source>
        <dbReference type="ARBA" id="ARBA00022490"/>
    </source>
</evidence>
<dbReference type="InterPro" id="IPR029064">
    <property type="entry name" value="Ribosomal_eL30-like_sf"/>
</dbReference>
<evidence type="ECO:0000313" key="12">
    <source>
        <dbReference type="Proteomes" id="UP000809243"/>
    </source>
</evidence>
<comment type="caution">
    <text evidence="11">The sequence shown here is derived from an EMBL/GenBank/DDBJ whole genome shotgun (WGS) entry which is preliminary data.</text>
</comment>
<accession>A0A938YPJ9</accession>
<dbReference type="PANTHER" id="PTHR10113">
    <property type="entry name" value="PEPTIDE CHAIN RELEASE FACTOR SUBUNIT 1"/>
    <property type="match status" value="1"/>
</dbReference>
<evidence type="ECO:0000256" key="5">
    <source>
        <dbReference type="ARBA" id="ARBA00019723"/>
    </source>
</evidence>
<name>A0A938YPJ9_9ARCH</name>
<feature type="domain" description="eRF1/Pelota-like N-terminal" evidence="10">
    <location>
        <begin position="7"/>
        <end position="142"/>
    </location>
</feature>
<organism evidence="11 12">
    <name type="scientific">Candidatus Iainarchaeum sp</name>
    <dbReference type="NCBI Taxonomy" id="3101447"/>
    <lineage>
        <taxon>Archaea</taxon>
        <taxon>Candidatus Iainarchaeota</taxon>
        <taxon>Candidatus Iainarchaeia</taxon>
        <taxon>Candidatus Iainarchaeales</taxon>
        <taxon>Candidatus Iainarchaeaceae</taxon>
        <taxon>Candidatus Iainarchaeum</taxon>
    </lineage>
</organism>
<protein>
    <recommendedName>
        <fullName evidence="5 9">Peptide chain release factor subunit 1</fullName>
    </recommendedName>
    <alternativeName>
        <fullName evidence="8 9">Translation termination factor aRF1</fullName>
    </alternativeName>
</protein>
<dbReference type="InterPro" id="IPR020918">
    <property type="entry name" value="Peptide_chain-rel_aRF1"/>
</dbReference>
<comment type="subcellular location">
    <subcellularLocation>
        <location evidence="2 9">Cytoplasm</location>
    </subcellularLocation>
</comment>
<dbReference type="InterPro" id="IPR005140">
    <property type="entry name" value="eRF1_Pelota-like_N"/>
</dbReference>
<dbReference type="Gene3D" id="3.30.420.60">
    <property type="entry name" value="eRF1 domain 2"/>
    <property type="match status" value="1"/>
</dbReference>
<keyword evidence="7 9" id="KW-0648">Protein biosynthesis</keyword>
<dbReference type="InterPro" id="IPR004403">
    <property type="entry name" value="Peptide_chain-rel_eRF1/aRF1"/>
</dbReference>
<dbReference type="SUPFAM" id="SSF53137">
    <property type="entry name" value="Translational machinery components"/>
    <property type="match status" value="1"/>
</dbReference>
<gene>
    <name evidence="9 11" type="primary">prf1</name>
    <name evidence="11" type="ORF">JW744_05670</name>
</gene>
<dbReference type="AlphaFoldDB" id="A0A938YPJ9"/>
<dbReference type="GO" id="GO:0005737">
    <property type="term" value="C:cytoplasm"/>
    <property type="evidence" value="ECO:0007669"/>
    <property type="project" value="UniProtKB-SubCell"/>
</dbReference>
<sequence length="415" mass="46571">MAKEHLEEISEADMVVFKKKLRKFSQFRGKGTELISLYLPPDVDRGTVMSQLTEETSQSSNIKSPTTRKNVQGALRKIQNFLKTIDFKLPKNGLVVFCGNVSEKEGKSDIQLFTLKPVKTLKTKLYWCDSEFHLAPLEEMAQPSDFFGILAIDKNEATIALLIGKKYEILGHFTSGVSGKSRAGGQSAHRFERLREEAANDFFKRIAEKMNNIFLPYGEKLKGLLIAGPGITKNYFLNKELLDHRLQKIVLGTVDTSYTDESGIREAVNDSGELLHDAEITKEKAVVNQFLTAVVKTGLAAYGQKEVEEALKLGKVSLLLLSENNDWSVYKFRCNSCNFEEELVVKEPGFDENRYKCPKCQSSQAELLEQVDYIDWMVEKAKDTGAETKLVSSETAEGEQFSKGFGGIGAILRYK</sequence>
<reference evidence="11" key="1">
    <citation type="submission" date="2021-01" db="EMBL/GenBank/DDBJ databases">
        <title>Active Sulfur Cycling in an Early Earth Analoge.</title>
        <authorList>
            <person name="Hahn C.R."/>
            <person name="Youssef N.H."/>
            <person name="Elshahed M."/>
        </authorList>
    </citation>
    <scope>NUCLEOTIDE SEQUENCE</scope>
    <source>
        <strain evidence="11">Zod_Metabat.1151</strain>
    </source>
</reference>
<dbReference type="GO" id="GO:0016149">
    <property type="term" value="F:translation release factor activity, codon specific"/>
    <property type="evidence" value="ECO:0007669"/>
    <property type="project" value="UniProtKB-UniRule"/>
</dbReference>
<dbReference type="HAMAP" id="MF_00424">
    <property type="entry name" value="Rel_fact_arch_1"/>
    <property type="match status" value="1"/>
</dbReference>
<dbReference type="Pfam" id="PF03464">
    <property type="entry name" value="eRF1_2"/>
    <property type="match status" value="1"/>
</dbReference>
<comment type="subunit">
    <text evidence="4 9">Heterodimer of two subunits, one of which binds GTP.</text>
</comment>
<keyword evidence="6 9" id="KW-0963">Cytoplasm</keyword>
<evidence type="ECO:0000256" key="9">
    <source>
        <dbReference type="HAMAP-Rule" id="MF_00424"/>
    </source>
</evidence>
<dbReference type="InterPro" id="IPR024049">
    <property type="entry name" value="eRF1_1_sf"/>
</dbReference>
<dbReference type="Gene3D" id="3.30.960.10">
    <property type="entry name" value="eRF1 domain 1"/>
    <property type="match status" value="1"/>
</dbReference>
<dbReference type="Proteomes" id="UP000809243">
    <property type="component" value="Unassembled WGS sequence"/>
</dbReference>
<comment type="similarity">
    <text evidence="3 9">Belongs to the eukaryotic release factor 1 family.</text>
</comment>
<dbReference type="NCBIfam" id="TIGR03676">
    <property type="entry name" value="aRF1_eRF1"/>
    <property type="match status" value="1"/>
</dbReference>
<dbReference type="InterPro" id="IPR005142">
    <property type="entry name" value="eRF1_3"/>
</dbReference>
<evidence type="ECO:0000256" key="8">
    <source>
        <dbReference type="ARBA" id="ARBA00031168"/>
    </source>
</evidence>
<evidence type="ECO:0000256" key="3">
    <source>
        <dbReference type="ARBA" id="ARBA00005326"/>
    </source>
</evidence>
<proteinExistence type="inferred from homology"/>
<dbReference type="Gene3D" id="3.30.1330.30">
    <property type="match status" value="1"/>
</dbReference>
<dbReference type="InterPro" id="IPR005141">
    <property type="entry name" value="eRF1_2"/>
</dbReference>
<dbReference type="InterPro" id="IPR042226">
    <property type="entry name" value="eFR1_2_sf"/>
</dbReference>
<dbReference type="FunFam" id="3.30.420.60:FF:000003">
    <property type="entry name" value="Peptide chain release factor subunit 1"/>
    <property type="match status" value="1"/>
</dbReference>
<evidence type="ECO:0000259" key="10">
    <source>
        <dbReference type="SMART" id="SM01194"/>
    </source>
</evidence>
<dbReference type="SMART" id="SM01194">
    <property type="entry name" value="eRF1_1"/>
    <property type="match status" value="1"/>
</dbReference>
<dbReference type="Pfam" id="PF03465">
    <property type="entry name" value="eRF1_3"/>
    <property type="match status" value="1"/>
</dbReference>
<dbReference type="Pfam" id="PF03463">
    <property type="entry name" value="eRF1_1"/>
    <property type="match status" value="1"/>
</dbReference>
<comment type="function">
    <text evidence="1 9">Directs the termination of nascent peptide synthesis (translation) in response to the termination codons UAA, UAG and UGA.</text>
</comment>
<dbReference type="FunFam" id="3.30.1330.30:FF:000032">
    <property type="entry name" value="Eukaryotic peptide chain release factor subunit 1"/>
    <property type="match status" value="1"/>
</dbReference>
<dbReference type="EMBL" id="JAFGDB010000100">
    <property type="protein sequence ID" value="MBN2067929.1"/>
    <property type="molecule type" value="Genomic_DNA"/>
</dbReference>
<evidence type="ECO:0000313" key="11">
    <source>
        <dbReference type="EMBL" id="MBN2067929.1"/>
    </source>
</evidence>
<evidence type="ECO:0000256" key="7">
    <source>
        <dbReference type="ARBA" id="ARBA00022917"/>
    </source>
</evidence>
<dbReference type="SUPFAM" id="SSF55481">
    <property type="entry name" value="N-terminal domain of eukaryotic peptide chain release factor subunit 1, ERF1"/>
    <property type="match status" value="1"/>
</dbReference>
<evidence type="ECO:0000256" key="4">
    <source>
        <dbReference type="ARBA" id="ARBA00011520"/>
    </source>
</evidence>
<dbReference type="SUPFAM" id="SSF55315">
    <property type="entry name" value="L30e-like"/>
    <property type="match status" value="1"/>
</dbReference>
<evidence type="ECO:0000256" key="2">
    <source>
        <dbReference type="ARBA" id="ARBA00004496"/>
    </source>
</evidence>